<gene>
    <name evidence="1" type="ORF">ACKI1S_42545</name>
</gene>
<name>A0ABW9J0A3_STRGJ</name>
<sequence length="115" mass="12895">MSEPGLFLFSRCLLSKWGFNDGDAPDQWFDYCEANGIDYNEADFPLVALVRAYLLPTIEQAVTVVEIETIHNPIRVDTVDGVDVTNVWFGRAPEPTLTPEYVEVPMDEVAKLAQS</sequence>
<evidence type="ECO:0000313" key="1">
    <source>
        <dbReference type="EMBL" id="MFM9652768.1"/>
    </source>
</evidence>
<organism evidence="1 2">
    <name type="scientific">Streptomyces galilaeus</name>
    <dbReference type="NCBI Taxonomy" id="33899"/>
    <lineage>
        <taxon>Bacteria</taxon>
        <taxon>Bacillati</taxon>
        <taxon>Actinomycetota</taxon>
        <taxon>Actinomycetes</taxon>
        <taxon>Kitasatosporales</taxon>
        <taxon>Streptomycetaceae</taxon>
        <taxon>Streptomyces</taxon>
    </lineage>
</organism>
<dbReference type="RefSeq" id="WP_409096876.1">
    <property type="nucleotide sequence ID" value="NZ_JBJVND010000044.1"/>
</dbReference>
<accession>A0ABW9J0A3</accession>
<evidence type="ECO:0000313" key="2">
    <source>
        <dbReference type="Proteomes" id="UP001631993"/>
    </source>
</evidence>
<dbReference type="EMBL" id="JBJVNE010000032">
    <property type="protein sequence ID" value="MFM9652768.1"/>
    <property type="molecule type" value="Genomic_DNA"/>
</dbReference>
<proteinExistence type="predicted"/>
<comment type="caution">
    <text evidence="1">The sequence shown here is derived from an EMBL/GenBank/DDBJ whole genome shotgun (WGS) entry which is preliminary data.</text>
</comment>
<dbReference type="Proteomes" id="UP001631993">
    <property type="component" value="Unassembled WGS sequence"/>
</dbReference>
<protein>
    <submittedName>
        <fullName evidence="1">Uncharacterized protein</fullName>
    </submittedName>
</protein>
<reference evidence="1 2" key="1">
    <citation type="submission" date="2024-12" db="EMBL/GenBank/DDBJ databases">
        <title>Forecasting of Potato common scab and diversities of Pathogenic streptomyces spp. in china.</title>
        <authorList>
            <person name="Handique U."/>
            <person name="Wu J."/>
        </authorList>
    </citation>
    <scope>NUCLEOTIDE SEQUENCE [LARGE SCALE GENOMIC DNA]</scope>
    <source>
        <strain evidence="1 2">ZRIMU1585</strain>
    </source>
</reference>
<keyword evidence="2" id="KW-1185">Reference proteome</keyword>